<keyword evidence="2" id="KW-1185">Reference proteome</keyword>
<dbReference type="AlphaFoldDB" id="A0AAD4CQD2"/>
<dbReference type="Proteomes" id="UP001194746">
    <property type="component" value="Unassembled WGS sequence"/>
</dbReference>
<reference evidence="1" key="2">
    <citation type="submission" date="2020-02" db="EMBL/GenBank/DDBJ databases">
        <authorList>
            <person name="Gilchrist C.L.M."/>
            <person name="Chooi Y.-H."/>
        </authorList>
    </citation>
    <scope>NUCLEOTIDE SEQUENCE</scope>
    <source>
        <strain evidence="1">MST-FP2251</strain>
    </source>
</reference>
<evidence type="ECO:0000313" key="1">
    <source>
        <dbReference type="EMBL" id="KAF9889893.1"/>
    </source>
</evidence>
<sequence>MPVEGKLAPDKRVLAEIFPQGKYFETQPISSNANSCLFSVCYHNSEEDFVVDLKAVEQVAIQNLANGALLNIVPTVYK</sequence>
<gene>
    <name evidence="1" type="ORF">FE257_006765</name>
</gene>
<proteinExistence type="predicted"/>
<evidence type="ECO:0000313" key="2">
    <source>
        <dbReference type="Proteomes" id="UP001194746"/>
    </source>
</evidence>
<name>A0AAD4CQD2_ASPNN</name>
<organism evidence="1 2">
    <name type="scientific">Aspergillus nanangensis</name>
    <dbReference type="NCBI Taxonomy" id="2582783"/>
    <lineage>
        <taxon>Eukaryota</taxon>
        <taxon>Fungi</taxon>
        <taxon>Dikarya</taxon>
        <taxon>Ascomycota</taxon>
        <taxon>Pezizomycotina</taxon>
        <taxon>Eurotiomycetes</taxon>
        <taxon>Eurotiomycetidae</taxon>
        <taxon>Eurotiales</taxon>
        <taxon>Aspergillaceae</taxon>
        <taxon>Aspergillus</taxon>
        <taxon>Aspergillus subgen. Circumdati</taxon>
    </lineage>
</organism>
<reference evidence="1" key="1">
    <citation type="journal article" date="2019" name="Beilstein J. Org. Chem.">
        <title>Nanangenines: drimane sesquiterpenoids as the dominant metabolite cohort of a novel Australian fungus, Aspergillus nanangensis.</title>
        <authorList>
            <person name="Lacey H.J."/>
            <person name="Gilchrist C.L.M."/>
            <person name="Crombie A."/>
            <person name="Kalaitzis J.A."/>
            <person name="Vuong D."/>
            <person name="Rutledge P.J."/>
            <person name="Turner P."/>
            <person name="Pitt J.I."/>
            <person name="Lacey E."/>
            <person name="Chooi Y.H."/>
            <person name="Piggott A.M."/>
        </authorList>
    </citation>
    <scope>NUCLEOTIDE SEQUENCE</scope>
    <source>
        <strain evidence="1">MST-FP2251</strain>
    </source>
</reference>
<comment type="caution">
    <text evidence="1">The sequence shown here is derived from an EMBL/GenBank/DDBJ whole genome shotgun (WGS) entry which is preliminary data.</text>
</comment>
<dbReference type="EMBL" id="VCAU01000031">
    <property type="protein sequence ID" value="KAF9889893.1"/>
    <property type="molecule type" value="Genomic_DNA"/>
</dbReference>
<protein>
    <submittedName>
        <fullName evidence="1">Uncharacterized protein</fullName>
    </submittedName>
</protein>
<accession>A0AAD4CQD2</accession>